<proteinExistence type="predicted"/>
<protein>
    <submittedName>
        <fullName evidence="1">Uncharacterized protein</fullName>
    </submittedName>
</protein>
<gene>
    <name evidence="1" type="ORF">QYF61_012872</name>
</gene>
<dbReference type="Proteomes" id="UP001333110">
    <property type="component" value="Unassembled WGS sequence"/>
</dbReference>
<comment type="caution">
    <text evidence="1">The sequence shown here is derived from an EMBL/GenBank/DDBJ whole genome shotgun (WGS) entry which is preliminary data.</text>
</comment>
<accession>A0AAN7SJP5</accession>
<organism evidence="1 2">
    <name type="scientific">Mycteria americana</name>
    <name type="common">Wood stork</name>
    <dbReference type="NCBI Taxonomy" id="33587"/>
    <lineage>
        <taxon>Eukaryota</taxon>
        <taxon>Metazoa</taxon>
        <taxon>Chordata</taxon>
        <taxon>Craniata</taxon>
        <taxon>Vertebrata</taxon>
        <taxon>Euteleostomi</taxon>
        <taxon>Archelosauria</taxon>
        <taxon>Archosauria</taxon>
        <taxon>Dinosauria</taxon>
        <taxon>Saurischia</taxon>
        <taxon>Theropoda</taxon>
        <taxon>Coelurosauria</taxon>
        <taxon>Aves</taxon>
        <taxon>Neognathae</taxon>
        <taxon>Neoaves</taxon>
        <taxon>Aequornithes</taxon>
        <taxon>Ciconiiformes</taxon>
        <taxon>Ciconiidae</taxon>
        <taxon>Mycteria</taxon>
    </lineage>
</organism>
<dbReference type="AlphaFoldDB" id="A0AAN7SJP5"/>
<evidence type="ECO:0000313" key="1">
    <source>
        <dbReference type="EMBL" id="KAK4830703.1"/>
    </source>
</evidence>
<sequence>MAFDCLQGGRFHNVSGHSVPVVSHPHSKKVFPDVHRQPPVFQFVPIASCPVTGHHQIQPGSVFSTPSLQVFIYIDKMSPQPSLLQAQQSQLSQPFLIGEMLQSLHHLHGPLLDSLQRGLTSAEQRGRITSLNLLAILCLMQPRITLAFFATRDPQIRFCRAAFQLGGPQYILVPGVVPAQVQDFVLLLVELHEVPVGLFLLPVEVPLDGSMTFWCISHSSQFGVICKLFEGTLAPSARDHAGSCDLSECETLMKGPWKATKGLPPLSHDRLITRLPCQAQAAEDA</sequence>
<reference evidence="1 2" key="1">
    <citation type="journal article" date="2023" name="J. Hered.">
        <title>Chromosome-level genome of the wood stork (Mycteria americana) provides insight into avian chromosome evolution.</title>
        <authorList>
            <person name="Flamio R. Jr."/>
            <person name="Ramstad K.M."/>
        </authorList>
    </citation>
    <scope>NUCLEOTIDE SEQUENCE [LARGE SCALE GENOMIC DNA]</scope>
    <source>
        <strain evidence="1">JAX WOST 10</strain>
    </source>
</reference>
<dbReference type="EMBL" id="JAUNZN010000001">
    <property type="protein sequence ID" value="KAK4830703.1"/>
    <property type="molecule type" value="Genomic_DNA"/>
</dbReference>
<evidence type="ECO:0000313" key="2">
    <source>
        <dbReference type="Proteomes" id="UP001333110"/>
    </source>
</evidence>
<name>A0AAN7SJP5_MYCAM</name>
<keyword evidence="2" id="KW-1185">Reference proteome</keyword>